<comment type="caution">
    <text evidence="7">The sequence shown here is derived from an EMBL/GenBank/DDBJ whole genome shotgun (WGS) entry which is preliminary data.</text>
</comment>
<evidence type="ECO:0000313" key="8">
    <source>
        <dbReference type="Proteomes" id="UP000680038"/>
    </source>
</evidence>
<reference evidence="7" key="1">
    <citation type="submission" date="2021-04" db="EMBL/GenBank/DDBJ databases">
        <authorList>
            <person name="Rodrigo-Torres L."/>
            <person name="Arahal R. D."/>
            <person name="Lucena T."/>
        </authorList>
    </citation>
    <scope>NUCLEOTIDE SEQUENCE</scope>
    <source>
        <strain evidence="7">CECT 9275</strain>
    </source>
</reference>
<dbReference type="PANTHER" id="PTHR38480:SF1">
    <property type="entry name" value="SLR0254 PROTEIN"/>
    <property type="match status" value="1"/>
</dbReference>
<dbReference type="RefSeq" id="WP_215240438.1">
    <property type="nucleotide sequence ID" value="NZ_CAJRAF010000002.1"/>
</dbReference>
<dbReference type="Proteomes" id="UP000680038">
    <property type="component" value="Unassembled WGS sequence"/>
</dbReference>
<dbReference type="EMBL" id="CAJRAF010000002">
    <property type="protein sequence ID" value="CAG5007319.1"/>
    <property type="molecule type" value="Genomic_DNA"/>
</dbReference>
<sequence length="238" mass="26127">MGLQIDTAQNVGVEYETASVGDRILAQLIDYALYFLWILAVAGLTALLAEDDGGESTVWYVIGGIMLPIMFCPLLCEYFLNGQTLGKLALKIKVVSMDGSKATLGAYLLRWLMNIIDISLFSGVVAMITIIVNGKGQRLGDIAAGTTVVKINPSIKLSDILHNELPIDYQPVYPNAGQLSDKDVRTIKKVLLSDNPELILATSAKLQELLDARYIGPDEEFLNIILNDYHYFANQETV</sequence>
<dbReference type="InterPro" id="IPR010432">
    <property type="entry name" value="RDD"/>
</dbReference>
<protein>
    <recommendedName>
        <fullName evidence="6">RDD domain-containing protein</fullName>
    </recommendedName>
</protein>
<dbReference type="PANTHER" id="PTHR38480">
    <property type="entry name" value="SLR0254 PROTEIN"/>
    <property type="match status" value="1"/>
</dbReference>
<feature type="domain" description="RDD" evidence="6">
    <location>
        <begin position="17"/>
        <end position="145"/>
    </location>
</feature>
<accession>A0A916NML4</accession>
<evidence type="ECO:0000256" key="1">
    <source>
        <dbReference type="ARBA" id="ARBA00004141"/>
    </source>
</evidence>
<dbReference type="AlphaFoldDB" id="A0A916NML4"/>
<evidence type="ECO:0000259" key="6">
    <source>
        <dbReference type="Pfam" id="PF06271"/>
    </source>
</evidence>
<feature type="transmembrane region" description="Helical" evidence="5">
    <location>
        <begin position="58"/>
        <end position="80"/>
    </location>
</feature>
<proteinExistence type="predicted"/>
<gene>
    <name evidence="7" type="ORF">DYBT9275_04020</name>
</gene>
<evidence type="ECO:0000313" key="7">
    <source>
        <dbReference type="EMBL" id="CAG5007319.1"/>
    </source>
</evidence>
<keyword evidence="3 5" id="KW-1133">Transmembrane helix</keyword>
<name>A0A916NML4_9BACT</name>
<evidence type="ECO:0000256" key="4">
    <source>
        <dbReference type="ARBA" id="ARBA00023136"/>
    </source>
</evidence>
<evidence type="ECO:0000256" key="2">
    <source>
        <dbReference type="ARBA" id="ARBA00022692"/>
    </source>
</evidence>
<evidence type="ECO:0000256" key="5">
    <source>
        <dbReference type="SAM" id="Phobius"/>
    </source>
</evidence>
<keyword evidence="2 5" id="KW-0812">Transmembrane</keyword>
<keyword evidence="4 5" id="KW-0472">Membrane</keyword>
<organism evidence="7 8">
    <name type="scientific">Dyadobacter helix</name>
    <dbReference type="NCBI Taxonomy" id="2822344"/>
    <lineage>
        <taxon>Bacteria</taxon>
        <taxon>Pseudomonadati</taxon>
        <taxon>Bacteroidota</taxon>
        <taxon>Cytophagia</taxon>
        <taxon>Cytophagales</taxon>
        <taxon>Spirosomataceae</taxon>
        <taxon>Dyadobacter</taxon>
    </lineage>
</organism>
<dbReference type="Pfam" id="PF06271">
    <property type="entry name" value="RDD"/>
    <property type="match status" value="1"/>
</dbReference>
<dbReference type="GO" id="GO:0016020">
    <property type="term" value="C:membrane"/>
    <property type="evidence" value="ECO:0007669"/>
    <property type="project" value="UniProtKB-SubCell"/>
</dbReference>
<feature type="transmembrane region" description="Helical" evidence="5">
    <location>
        <begin position="111"/>
        <end position="132"/>
    </location>
</feature>
<evidence type="ECO:0000256" key="3">
    <source>
        <dbReference type="ARBA" id="ARBA00022989"/>
    </source>
</evidence>
<feature type="transmembrane region" description="Helical" evidence="5">
    <location>
        <begin position="31"/>
        <end position="49"/>
    </location>
</feature>
<keyword evidence="8" id="KW-1185">Reference proteome</keyword>
<comment type="subcellular location">
    <subcellularLocation>
        <location evidence="1">Membrane</location>
        <topology evidence="1">Multi-pass membrane protein</topology>
    </subcellularLocation>
</comment>